<dbReference type="EMBL" id="JAIFRP010000829">
    <property type="protein sequence ID" value="KAK2577928.1"/>
    <property type="molecule type" value="Genomic_DNA"/>
</dbReference>
<dbReference type="PROSITE" id="PS50994">
    <property type="entry name" value="INTEGRASE"/>
    <property type="match status" value="1"/>
</dbReference>
<dbReference type="InterPro" id="IPR012337">
    <property type="entry name" value="RNaseH-like_sf"/>
</dbReference>
<evidence type="ECO:0000313" key="3">
    <source>
        <dbReference type="Proteomes" id="UP001258017"/>
    </source>
</evidence>
<dbReference type="SUPFAM" id="SSF53098">
    <property type="entry name" value="Ribonuclease H-like"/>
    <property type="match status" value="1"/>
</dbReference>
<dbReference type="Gene3D" id="3.30.420.10">
    <property type="entry name" value="Ribonuclease H-like superfamily/Ribonuclease H"/>
    <property type="match status" value="1"/>
</dbReference>
<reference evidence="2" key="2">
    <citation type="journal article" date="2023" name="Commun. Biol.">
        <title>Intrasexual cuticular hydrocarbon dimorphism in a wasp sheds light on hydrocarbon biosynthesis genes in Hymenoptera.</title>
        <authorList>
            <person name="Moris V.C."/>
            <person name="Podsiadlowski L."/>
            <person name="Martin S."/>
            <person name="Oeyen J.P."/>
            <person name="Donath A."/>
            <person name="Petersen M."/>
            <person name="Wilbrandt J."/>
            <person name="Misof B."/>
            <person name="Liedtke D."/>
            <person name="Thamm M."/>
            <person name="Scheiner R."/>
            <person name="Schmitt T."/>
            <person name="Niehuis O."/>
        </authorList>
    </citation>
    <scope>NUCLEOTIDE SEQUENCE</scope>
    <source>
        <strain evidence="2">GBR_01_08_01A</strain>
    </source>
</reference>
<dbReference type="AlphaFoldDB" id="A0AAD9REP4"/>
<sequence>MADLPKSRITPSCPLALCGVDYSGPIILRASKGRGHKTIKAYIAIFVCFSTRAAHIELVSDYSSEIFLAALRRFISRRGIPNHIYSDNDTTFQGADKEIRRAFHQVTRDPSLTSEIYIASDSINWFFIPPAAPHVGGIW</sequence>
<protein>
    <recommendedName>
        <fullName evidence="1">Integrase catalytic domain-containing protein</fullName>
    </recommendedName>
</protein>
<reference evidence="2" key="1">
    <citation type="submission" date="2021-08" db="EMBL/GenBank/DDBJ databases">
        <authorList>
            <person name="Misof B."/>
            <person name="Oliver O."/>
            <person name="Podsiadlowski L."/>
            <person name="Donath A."/>
            <person name="Peters R."/>
            <person name="Mayer C."/>
            <person name="Rust J."/>
            <person name="Gunkel S."/>
            <person name="Lesny P."/>
            <person name="Martin S."/>
            <person name="Oeyen J.P."/>
            <person name="Petersen M."/>
            <person name="Panagiotis P."/>
            <person name="Wilbrandt J."/>
            <person name="Tanja T."/>
        </authorList>
    </citation>
    <scope>NUCLEOTIDE SEQUENCE</scope>
    <source>
        <strain evidence="2">GBR_01_08_01A</strain>
        <tissue evidence="2">Thorax + abdomen</tissue>
    </source>
</reference>
<dbReference type="PANTHER" id="PTHR47331:SF1">
    <property type="entry name" value="GAG-LIKE PROTEIN"/>
    <property type="match status" value="1"/>
</dbReference>
<dbReference type="GO" id="GO:0003676">
    <property type="term" value="F:nucleic acid binding"/>
    <property type="evidence" value="ECO:0007669"/>
    <property type="project" value="InterPro"/>
</dbReference>
<keyword evidence="3" id="KW-1185">Reference proteome</keyword>
<proteinExistence type="predicted"/>
<organism evidence="2 3">
    <name type="scientific">Odynerus spinipes</name>
    <dbReference type="NCBI Taxonomy" id="1348599"/>
    <lineage>
        <taxon>Eukaryota</taxon>
        <taxon>Metazoa</taxon>
        <taxon>Ecdysozoa</taxon>
        <taxon>Arthropoda</taxon>
        <taxon>Hexapoda</taxon>
        <taxon>Insecta</taxon>
        <taxon>Pterygota</taxon>
        <taxon>Neoptera</taxon>
        <taxon>Endopterygota</taxon>
        <taxon>Hymenoptera</taxon>
        <taxon>Apocrita</taxon>
        <taxon>Aculeata</taxon>
        <taxon>Vespoidea</taxon>
        <taxon>Vespidae</taxon>
        <taxon>Eumeninae</taxon>
        <taxon>Odynerus</taxon>
    </lineage>
</organism>
<gene>
    <name evidence="2" type="ORF">KPH14_000953</name>
</gene>
<dbReference type="GO" id="GO:0015074">
    <property type="term" value="P:DNA integration"/>
    <property type="evidence" value="ECO:0007669"/>
    <property type="project" value="InterPro"/>
</dbReference>
<name>A0AAD9REP4_9HYME</name>
<evidence type="ECO:0000259" key="1">
    <source>
        <dbReference type="PROSITE" id="PS50994"/>
    </source>
</evidence>
<accession>A0AAD9REP4</accession>
<comment type="caution">
    <text evidence="2">The sequence shown here is derived from an EMBL/GenBank/DDBJ whole genome shotgun (WGS) entry which is preliminary data.</text>
</comment>
<dbReference type="Proteomes" id="UP001258017">
    <property type="component" value="Unassembled WGS sequence"/>
</dbReference>
<dbReference type="PANTHER" id="PTHR47331">
    <property type="entry name" value="PHD-TYPE DOMAIN-CONTAINING PROTEIN"/>
    <property type="match status" value="1"/>
</dbReference>
<dbReference type="InterPro" id="IPR036397">
    <property type="entry name" value="RNaseH_sf"/>
</dbReference>
<feature type="domain" description="Integrase catalytic" evidence="1">
    <location>
        <begin position="10"/>
        <end position="139"/>
    </location>
</feature>
<evidence type="ECO:0000313" key="2">
    <source>
        <dbReference type="EMBL" id="KAK2577928.1"/>
    </source>
</evidence>
<dbReference type="InterPro" id="IPR001584">
    <property type="entry name" value="Integrase_cat-core"/>
</dbReference>